<protein>
    <submittedName>
        <fullName evidence="5">Peptidase M16</fullName>
    </submittedName>
</protein>
<proteinExistence type="inferred from homology"/>
<feature type="domain" description="Peptidase M16 N-terminal" evidence="3">
    <location>
        <begin position="16"/>
        <end position="160"/>
    </location>
</feature>
<dbReference type="GO" id="GO:0046872">
    <property type="term" value="F:metal ion binding"/>
    <property type="evidence" value="ECO:0007669"/>
    <property type="project" value="InterPro"/>
</dbReference>
<dbReference type="Pfam" id="PF00675">
    <property type="entry name" value="Peptidase_M16"/>
    <property type="match status" value="1"/>
</dbReference>
<evidence type="ECO:0000259" key="3">
    <source>
        <dbReference type="Pfam" id="PF00675"/>
    </source>
</evidence>
<dbReference type="InterPro" id="IPR007863">
    <property type="entry name" value="Peptidase_M16_C"/>
</dbReference>
<evidence type="ECO:0000256" key="1">
    <source>
        <dbReference type="ARBA" id="ARBA00007261"/>
    </source>
</evidence>
<evidence type="ECO:0000259" key="4">
    <source>
        <dbReference type="Pfam" id="PF05193"/>
    </source>
</evidence>
<organism evidence="5 6">
    <name type="scientific">Deinococcus ficus</name>
    <dbReference type="NCBI Taxonomy" id="317577"/>
    <lineage>
        <taxon>Bacteria</taxon>
        <taxon>Thermotogati</taxon>
        <taxon>Deinococcota</taxon>
        <taxon>Deinococci</taxon>
        <taxon>Deinococcales</taxon>
        <taxon>Deinococcaceae</taxon>
        <taxon>Deinococcus</taxon>
    </lineage>
</organism>
<gene>
    <name evidence="5" type="ORF">DFI_12985</name>
</gene>
<keyword evidence="6" id="KW-1185">Reference proteome</keyword>
<feature type="domain" description="Peptidase M16 C-terminal" evidence="4">
    <location>
        <begin position="167"/>
        <end position="339"/>
    </location>
</feature>
<dbReference type="AlphaFoldDB" id="A0A221SYQ8"/>
<dbReference type="InterPro" id="IPR050361">
    <property type="entry name" value="MPP/UQCRC_Complex"/>
</dbReference>
<reference evidence="5 6" key="1">
    <citation type="submission" date="2017-05" db="EMBL/GenBank/DDBJ databases">
        <title>The complete genome sequence of Deinococcus ficus isolated from the rhizosphere of the Ficus religiosa L. in Taiwan.</title>
        <authorList>
            <person name="Wu K.-M."/>
            <person name="Liao T.-L."/>
            <person name="Liu Y.-M."/>
            <person name="Young C.-C."/>
            <person name="Tsai S.-F."/>
        </authorList>
    </citation>
    <scope>NUCLEOTIDE SEQUENCE [LARGE SCALE GENOMIC DNA]</scope>
    <source>
        <strain evidence="5 6">CC-FR2-10</strain>
    </source>
</reference>
<dbReference type="SUPFAM" id="SSF63411">
    <property type="entry name" value="LuxS/MPP-like metallohydrolase"/>
    <property type="match status" value="2"/>
</dbReference>
<dbReference type="InterPro" id="IPR001431">
    <property type="entry name" value="Pept_M16_Zn_BS"/>
</dbReference>
<dbReference type="PANTHER" id="PTHR11851">
    <property type="entry name" value="METALLOPROTEASE"/>
    <property type="match status" value="1"/>
</dbReference>
<name>A0A221SYQ8_9DEIO</name>
<dbReference type="Proteomes" id="UP000259030">
    <property type="component" value="Chromosome"/>
</dbReference>
<dbReference type="GO" id="GO:0006508">
    <property type="term" value="P:proteolysis"/>
    <property type="evidence" value="ECO:0007669"/>
    <property type="project" value="InterPro"/>
</dbReference>
<evidence type="ECO:0000313" key="6">
    <source>
        <dbReference type="Proteomes" id="UP000259030"/>
    </source>
</evidence>
<accession>A0A221SYQ8</accession>
<dbReference type="PANTHER" id="PTHR11851:SF49">
    <property type="entry name" value="MITOCHONDRIAL-PROCESSING PEPTIDASE SUBUNIT ALPHA"/>
    <property type="match status" value="1"/>
</dbReference>
<dbReference type="KEGG" id="dfc:DFI_12985"/>
<dbReference type="Gene3D" id="3.30.830.10">
    <property type="entry name" value="Metalloenzyme, LuxS/M16 peptidase-like"/>
    <property type="match status" value="2"/>
</dbReference>
<dbReference type="STRING" id="317577.GCA_000419625_01326"/>
<dbReference type="RefSeq" id="WP_027464061.1">
    <property type="nucleotide sequence ID" value="NZ_CP021081.1"/>
</dbReference>
<evidence type="ECO:0000256" key="2">
    <source>
        <dbReference type="RuleBase" id="RU004447"/>
    </source>
</evidence>
<evidence type="ECO:0000313" key="5">
    <source>
        <dbReference type="EMBL" id="ASN81783.1"/>
    </source>
</evidence>
<comment type="similarity">
    <text evidence="1 2">Belongs to the peptidase M16 family.</text>
</comment>
<sequence length="410" mass="44069">MPEPRTHRLPSGLTLLLEPDPAAQTVAAGYFVQTGARDEPAPHMGVSHFLEHLLFKGSETLPAADLNARLDDLGGHANAFTSEEATVYHAASLSERTGELLDTLTELLRPALRDQDIAVERGVILEEIAMYADQPGVRVIDELRADYWGDEPLGHRILGTPETVTALTPGILRGYHQEHYGAARVALTVTGAFDPAAVHTWAEAHLSAWPAGPAPRPSPAPTPRHPGHVRVVTDHALTRVQVAACTPGLPLTHPLREAAAVLGDLIGGENGALYWAMLDTGLCDSADLAHLDYRDAGVFEGGFSCDPDRTAQALATFRAVLARAGDLITDTGVRRAARKLAVSTLLRAETPQGRLFTLGMEYLAHGQALTTEDLVRRYEQVTAEQVREVLRLCPLDPLTVVALGPLDTLS</sequence>
<dbReference type="PROSITE" id="PS00143">
    <property type="entry name" value="INSULINASE"/>
    <property type="match status" value="1"/>
</dbReference>
<dbReference type="GO" id="GO:0004222">
    <property type="term" value="F:metalloendopeptidase activity"/>
    <property type="evidence" value="ECO:0007669"/>
    <property type="project" value="InterPro"/>
</dbReference>
<dbReference type="Pfam" id="PF05193">
    <property type="entry name" value="Peptidase_M16_C"/>
    <property type="match status" value="1"/>
</dbReference>
<dbReference type="InterPro" id="IPR011249">
    <property type="entry name" value="Metalloenz_LuxS/M16"/>
</dbReference>
<dbReference type="EMBL" id="CP021081">
    <property type="protein sequence ID" value="ASN81783.1"/>
    <property type="molecule type" value="Genomic_DNA"/>
</dbReference>
<dbReference type="InterPro" id="IPR011765">
    <property type="entry name" value="Pept_M16_N"/>
</dbReference>